<protein>
    <submittedName>
        <fullName evidence="4">Protein lethal(2)essential for life</fullName>
    </submittedName>
</protein>
<proteinExistence type="inferred from homology"/>
<dbReference type="InterPro" id="IPR001436">
    <property type="entry name" value="Alpha-crystallin/sHSP_animal"/>
</dbReference>
<dbReference type="PRINTS" id="PR00299">
    <property type="entry name" value="ACRYSTALLIN"/>
</dbReference>
<dbReference type="GO" id="GO:0042026">
    <property type="term" value="P:protein refolding"/>
    <property type="evidence" value="ECO:0007669"/>
    <property type="project" value="TreeGrafter"/>
</dbReference>
<dbReference type="GO" id="GO:0005634">
    <property type="term" value="C:nucleus"/>
    <property type="evidence" value="ECO:0007669"/>
    <property type="project" value="TreeGrafter"/>
</dbReference>
<dbReference type="EMBL" id="BGPR01008500">
    <property type="protein sequence ID" value="GBN34243.1"/>
    <property type="molecule type" value="Genomic_DNA"/>
</dbReference>
<dbReference type="OrthoDB" id="1431247at2759"/>
<comment type="similarity">
    <text evidence="1 2">Belongs to the small heat shock protein (HSP20) family.</text>
</comment>
<dbReference type="PROSITE" id="PS01031">
    <property type="entry name" value="SHSP"/>
    <property type="match status" value="1"/>
</dbReference>
<dbReference type="SUPFAM" id="SSF49764">
    <property type="entry name" value="HSP20-like chaperones"/>
    <property type="match status" value="1"/>
</dbReference>
<evidence type="ECO:0000256" key="2">
    <source>
        <dbReference type="RuleBase" id="RU003616"/>
    </source>
</evidence>
<dbReference type="CDD" id="cd06526">
    <property type="entry name" value="metazoan_ACD"/>
    <property type="match status" value="1"/>
</dbReference>
<name>A0A4Y2N5N4_ARAVE</name>
<evidence type="ECO:0000259" key="3">
    <source>
        <dbReference type="PROSITE" id="PS01031"/>
    </source>
</evidence>
<dbReference type="GO" id="GO:0005737">
    <property type="term" value="C:cytoplasm"/>
    <property type="evidence" value="ECO:0007669"/>
    <property type="project" value="TreeGrafter"/>
</dbReference>
<comment type="caution">
    <text evidence="4">The sequence shown here is derived from an EMBL/GenBank/DDBJ whole genome shotgun (WGS) entry which is preliminary data.</text>
</comment>
<keyword evidence="5" id="KW-1185">Reference proteome</keyword>
<dbReference type="GO" id="GO:0051082">
    <property type="term" value="F:unfolded protein binding"/>
    <property type="evidence" value="ECO:0007669"/>
    <property type="project" value="TreeGrafter"/>
</dbReference>
<dbReference type="Pfam" id="PF00011">
    <property type="entry name" value="HSP20"/>
    <property type="match status" value="1"/>
</dbReference>
<dbReference type="Proteomes" id="UP000499080">
    <property type="component" value="Unassembled WGS sequence"/>
</dbReference>
<sequence length="173" mass="19649">MSFWPSSFNSEPRRRGRSMDNIFAPEFSAALHDATPPLSAMVRLLLQNIPRNTARSIGLSRDRRELGQFTIMLNVAHFKPSEIEVKTVDNYVVIHGKHEEKVDEHGFVSREFTRRHLLPEGVKPDTVKSEFSPNGVLTIVASRNIIQLPDRNERIVPITIEKPAVKGKKSNKI</sequence>
<evidence type="ECO:0000313" key="5">
    <source>
        <dbReference type="Proteomes" id="UP000499080"/>
    </source>
</evidence>
<evidence type="ECO:0000313" key="4">
    <source>
        <dbReference type="EMBL" id="GBN34243.1"/>
    </source>
</evidence>
<dbReference type="AlphaFoldDB" id="A0A4Y2N5N4"/>
<evidence type="ECO:0000256" key="1">
    <source>
        <dbReference type="PROSITE-ProRule" id="PRU00285"/>
    </source>
</evidence>
<reference evidence="4 5" key="1">
    <citation type="journal article" date="2019" name="Sci. Rep.">
        <title>Orb-weaving spider Araneus ventricosus genome elucidates the spidroin gene catalogue.</title>
        <authorList>
            <person name="Kono N."/>
            <person name="Nakamura H."/>
            <person name="Ohtoshi R."/>
            <person name="Moran D.A.P."/>
            <person name="Shinohara A."/>
            <person name="Yoshida Y."/>
            <person name="Fujiwara M."/>
            <person name="Mori M."/>
            <person name="Tomita M."/>
            <person name="Arakawa K."/>
        </authorList>
    </citation>
    <scope>NUCLEOTIDE SEQUENCE [LARGE SCALE GENOMIC DNA]</scope>
</reference>
<dbReference type="GO" id="GO:0009408">
    <property type="term" value="P:response to heat"/>
    <property type="evidence" value="ECO:0007669"/>
    <property type="project" value="TreeGrafter"/>
</dbReference>
<dbReference type="InterPro" id="IPR008978">
    <property type="entry name" value="HSP20-like_chaperone"/>
</dbReference>
<gene>
    <name evidence="4" type="primary">l(2)efl_7</name>
    <name evidence="4" type="ORF">AVEN_237810_1</name>
</gene>
<dbReference type="InterPro" id="IPR002068">
    <property type="entry name" value="A-crystallin/Hsp20_dom"/>
</dbReference>
<dbReference type="PANTHER" id="PTHR45640:SF26">
    <property type="entry name" value="RE23625P"/>
    <property type="match status" value="1"/>
</dbReference>
<dbReference type="PANTHER" id="PTHR45640">
    <property type="entry name" value="HEAT SHOCK PROTEIN HSP-12.2-RELATED"/>
    <property type="match status" value="1"/>
</dbReference>
<feature type="domain" description="SHSP" evidence="3">
    <location>
        <begin position="50"/>
        <end position="161"/>
    </location>
</feature>
<organism evidence="4 5">
    <name type="scientific">Araneus ventricosus</name>
    <name type="common">Orbweaver spider</name>
    <name type="synonym">Epeira ventricosa</name>
    <dbReference type="NCBI Taxonomy" id="182803"/>
    <lineage>
        <taxon>Eukaryota</taxon>
        <taxon>Metazoa</taxon>
        <taxon>Ecdysozoa</taxon>
        <taxon>Arthropoda</taxon>
        <taxon>Chelicerata</taxon>
        <taxon>Arachnida</taxon>
        <taxon>Araneae</taxon>
        <taxon>Araneomorphae</taxon>
        <taxon>Entelegynae</taxon>
        <taxon>Araneoidea</taxon>
        <taxon>Araneidae</taxon>
        <taxon>Araneus</taxon>
    </lineage>
</organism>
<dbReference type="Gene3D" id="2.60.40.790">
    <property type="match status" value="1"/>
</dbReference>
<accession>A0A4Y2N5N4</accession>